<dbReference type="PROSITE" id="PS51318">
    <property type="entry name" value="TAT"/>
    <property type="match status" value="1"/>
</dbReference>
<proteinExistence type="predicted"/>
<name>A0A202E7M4_9EURY</name>
<feature type="transmembrane region" description="Helical" evidence="1">
    <location>
        <begin position="38"/>
        <end position="60"/>
    </location>
</feature>
<dbReference type="AlphaFoldDB" id="A0A202E7M4"/>
<protein>
    <submittedName>
        <fullName evidence="2">Uncharacterized protein</fullName>
    </submittedName>
</protein>
<dbReference type="EMBL" id="MWPH01000002">
    <property type="protein sequence ID" value="OVE84261.1"/>
    <property type="molecule type" value="Genomic_DNA"/>
</dbReference>
<accession>A0A202E7M4</accession>
<evidence type="ECO:0000313" key="3">
    <source>
        <dbReference type="Proteomes" id="UP000196084"/>
    </source>
</evidence>
<sequence>MGSERASRRSLLGLAGVASLCCLAPGAAAVAGGGVAAGAGAGLGQVLVTVATLAGIGLVVRWRTGCAGCDERR</sequence>
<comment type="caution">
    <text evidence="2">The sequence shown here is derived from an EMBL/GenBank/DDBJ whole genome shotgun (WGS) entry which is preliminary data.</text>
</comment>
<evidence type="ECO:0000256" key="1">
    <source>
        <dbReference type="SAM" id="Phobius"/>
    </source>
</evidence>
<organism evidence="2 3">
    <name type="scientific">Natronolimnobius baerhuensis</name>
    <dbReference type="NCBI Taxonomy" id="253108"/>
    <lineage>
        <taxon>Archaea</taxon>
        <taxon>Methanobacteriati</taxon>
        <taxon>Methanobacteriota</taxon>
        <taxon>Stenosarchaea group</taxon>
        <taxon>Halobacteria</taxon>
        <taxon>Halobacteriales</taxon>
        <taxon>Natrialbaceae</taxon>
        <taxon>Natronolimnobius</taxon>
    </lineage>
</organism>
<dbReference type="InterPro" id="IPR006311">
    <property type="entry name" value="TAT_signal"/>
</dbReference>
<dbReference type="RefSeq" id="WP_087714434.1">
    <property type="nucleotide sequence ID" value="NZ_MWPH01000002.1"/>
</dbReference>
<keyword evidence="1" id="KW-0472">Membrane</keyword>
<keyword evidence="1" id="KW-0812">Transmembrane</keyword>
<keyword evidence="3" id="KW-1185">Reference proteome</keyword>
<keyword evidence="1" id="KW-1133">Transmembrane helix</keyword>
<reference evidence="2 3" key="1">
    <citation type="submission" date="2017-02" db="EMBL/GenBank/DDBJ databases">
        <title>Natronthermophilus aegyptiacus gen. nov.,sp. nov., an aerobic, extremely halophilic alkalithermophilic archaeon isolated from the athalassohaline Wadi An Natrun, Egypt.</title>
        <authorList>
            <person name="Zhao B."/>
        </authorList>
    </citation>
    <scope>NUCLEOTIDE SEQUENCE [LARGE SCALE GENOMIC DNA]</scope>
    <source>
        <strain evidence="2 3">CGMCC 1.3597</strain>
    </source>
</reference>
<gene>
    <name evidence="2" type="ORF">B2G88_07535</name>
</gene>
<evidence type="ECO:0000313" key="2">
    <source>
        <dbReference type="EMBL" id="OVE84261.1"/>
    </source>
</evidence>
<dbReference type="Proteomes" id="UP000196084">
    <property type="component" value="Unassembled WGS sequence"/>
</dbReference>